<organism evidence="1">
    <name type="scientific">Arion vulgaris</name>
    <dbReference type="NCBI Taxonomy" id="1028688"/>
    <lineage>
        <taxon>Eukaryota</taxon>
        <taxon>Metazoa</taxon>
        <taxon>Spiralia</taxon>
        <taxon>Lophotrochozoa</taxon>
        <taxon>Mollusca</taxon>
        <taxon>Gastropoda</taxon>
        <taxon>Heterobranchia</taxon>
        <taxon>Euthyneura</taxon>
        <taxon>Panpulmonata</taxon>
        <taxon>Eupulmonata</taxon>
        <taxon>Stylommatophora</taxon>
        <taxon>Helicina</taxon>
        <taxon>Arionoidea</taxon>
        <taxon>Arionidae</taxon>
        <taxon>Arion</taxon>
    </lineage>
</organism>
<protein>
    <submittedName>
        <fullName evidence="1">Uncharacterized protein</fullName>
    </submittedName>
</protein>
<sequence>PPISVTSCQILSPQEGLFGLEMKFHHPRCVCVWHSVFWHHKISTERWYIMPFS</sequence>
<evidence type="ECO:0000313" key="1">
    <source>
        <dbReference type="EMBL" id="CEK47156.1"/>
    </source>
</evidence>
<reference evidence="1" key="1">
    <citation type="submission" date="2014-12" db="EMBL/GenBank/DDBJ databases">
        <title>Insight into the proteome of Arion vulgaris.</title>
        <authorList>
            <person name="Aradska J."/>
            <person name="Bulat T."/>
            <person name="Smidak R."/>
            <person name="Sarate P."/>
            <person name="Gangsoo J."/>
            <person name="Sialana F."/>
            <person name="Bilban M."/>
            <person name="Lubec G."/>
        </authorList>
    </citation>
    <scope>NUCLEOTIDE SEQUENCE</scope>
    <source>
        <tissue evidence="1">Skin</tissue>
    </source>
</reference>
<dbReference type="EMBL" id="HACG01000291">
    <property type="protein sequence ID" value="CEK47156.1"/>
    <property type="molecule type" value="Transcribed_RNA"/>
</dbReference>
<dbReference type="AlphaFoldDB" id="A0A0B6XUF8"/>
<name>A0A0B6XUF8_9EUPU</name>
<feature type="non-terminal residue" evidence="1">
    <location>
        <position position="1"/>
    </location>
</feature>
<proteinExistence type="predicted"/>
<accession>A0A0B6XUF8</accession>
<gene>
    <name evidence="1" type="primary">ORF681</name>
</gene>